<evidence type="ECO:0000259" key="10">
    <source>
        <dbReference type="PROSITE" id="PS51330"/>
    </source>
</evidence>
<dbReference type="RefSeq" id="WP_067777699.1">
    <property type="nucleotide sequence ID" value="NZ_LIGX01000041.1"/>
</dbReference>
<dbReference type="STRING" id="1679444.PYTT_1723"/>
<dbReference type="GO" id="GO:0046655">
    <property type="term" value="P:folic acid metabolic process"/>
    <property type="evidence" value="ECO:0007669"/>
    <property type="project" value="TreeGrafter"/>
</dbReference>
<dbReference type="InterPro" id="IPR017925">
    <property type="entry name" value="DHFR_CS"/>
</dbReference>
<comment type="pathway">
    <text evidence="1 8">Cofactor biosynthesis; tetrahydrofolate biosynthesis; 5,6,7,8-tetrahydrofolate from 7,8-dihydrofolate: step 1/1.</text>
</comment>
<dbReference type="InterPro" id="IPR012259">
    <property type="entry name" value="DHFR"/>
</dbReference>
<comment type="catalytic activity">
    <reaction evidence="8">
        <text>(6S)-5,6,7,8-tetrahydrofolate + NADP(+) = 7,8-dihydrofolate + NADPH + H(+)</text>
        <dbReference type="Rhea" id="RHEA:15009"/>
        <dbReference type="ChEBI" id="CHEBI:15378"/>
        <dbReference type="ChEBI" id="CHEBI:57451"/>
        <dbReference type="ChEBI" id="CHEBI:57453"/>
        <dbReference type="ChEBI" id="CHEBI:57783"/>
        <dbReference type="ChEBI" id="CHEBI:58349"/>
        <dbReference type="EC" id="1.5.1.3"/>
    </reaction>
</comment>
<keyword evidence="5 8" id="KW-0521">NADP</keyword>
<dbReference type="PIRSF" id="PIRSF000194">
    <property type="entry name" value="DHFR"/>
    <property type="match status" value="1"/>
</dbReference>
<evidence type="ECO:0000313" key="11">
    <source>
        <dbReference type="EMBL" id="SEH91971.1"/>
    </source>
</evidence>
<evidence type="ECO:0000256" key="9">
    <source>
        <dbReference type="RuleBase" id="RU004474"/>
    </source>
</evidence>
<dbReference type="KEGG" id="agl:PYTT_1723"/>
<feature type="domain" description="DHFR" evidence="10">
    <location>
        <begin position="6"/>
        <end position="158"/>
    </location>
</feature>
<dbReference type="SUPFAM" id="SSF53597">
    <property type="entry name" value="Dihydrofolate reductase-like"/>
    <property type="match status" value="1"/>
</dbReference>
<keyword evidence="12" id="KW-1185">Reference proteome</keyword>
<dbReference type="EMBL" id="LT629973">
    <property type="protein sequence ID" value="SEH91971.1"/>
    <property type="molecule type" value="Genomic_DNA"/>
</dbReference>
<dbReference type="GO" id="GO:0050661">
    <property type="term" value="F:NADP binding"/>
    <property type="evidence" value="ECO:0007669"/>
    <property type="project" value="InterPro"/>
</dbReference>
<dbReference type="Gene3D" id="3.40.430.10">
    <property type="entry name" value="Dihydrofolate Reductase, subunit A"/>
    <property type="match status" value="1"/>
</dbReference>
<evidence type="ECO:0000256" key="2">
    <source>
        <dbReference type="ARBA" id="ARBA00009539"/>
    </source>
</evidence>
<protein>
    <recommendedName>
        <fullName evidence="3 8">Dihydrofolate reductase</fullName>
        <ecNumber evidence="3 8">1.5.1.3</ecNumber>
    </recommendedName>
</protein>
<keyword evidence="6 8" id="KW-0560">Oxidoreductase</keyword>
<dbReference type="CDD" id="cd00209">
    <property type="entry name" value="DHFR"/>
    <property type="match status" value="1"/>
</dbReference>
<evidence type="ECO:0000313" key="12">
    <source>
        <dbReference type="Proteomes" id="UP000176204"/>
    </source>
</evidence>
<dbReference type="InterPro" id="IPR024072">
    <property type="entry name" value="DHFR-like_dom_sf"/>
</dbReference>
<dbReference type="PRINTS" id="PR00070">
    <property type="entry name" value="DHFR"/>
</dbReference>
<evidence type="ECO:0000256" key="3">
    <source>
        <dbReference type="ARBA" id="ARBA00012856"/>
    </source>
</evidence>
<proteinExistence type="inferred from homology"/>
<name>A0A1C7P8J8_9BACT</name>
<evidence type="ECO:0000256" key="6">
    <source>
        <dbReference type="ARBA" id="ARBA00023002"/>
    </source>
</evidence>
<evidence type="ECO:0000256" key="8">
    <source>
        <dbReference type="PIRNR" id="PIRNR000194"/>
    </source>
</evidence>
<dbReference type="Pfam" id="PF00186">
    <property type="entry name" value="DHFR_1"/>
    <property type="match status" value="1"/>
</dbReference>
<dbReference type="GO" id="GO:0005829">
    <property type="term" value="C:cytosol"/>
    <property type="evidence" value="ECO:0007669"/>
    <property type="project" value="TreeGrafter"/>
</dbReference>
<dbReference type="EC" id="1.5.1.3" evidence="3 8"/>
<gene>
    <name evidence="11" type="ORF">PYTT_1723</name>
</gene>
<dbReference type="PANTHER" id="PTHR48069">
    <property type="entry name" value="DIHYDROFOLATE REDUCTASE"/>
    <property type="match status" value="1"/>
</dbReference>
<organism evidence="11 12">
    <name type="scientific">Akkermansia glycaniphila</name>
    <dbReference type="NCBI Taxonomy" id="1679444"/>
    <lineage>
        <taxon>Bacteria</taxon>
        <taxon>Pseudomonadati</taxon>
        <taxon>Verrucomicrobiota</taxon>
        <taxon>Verrucomicrobiia</taxon>
        <taxon>Verrucomicrobiales</taxon>
        <taxon>Akkermansiaceae</taxon>
        <taxon>Akkermansia</taxon>
    </lineage>
</organism>
<dbReference type="PATRIC" id="fig|1679444.3.peg.1685"/>
<dbReference type="PROSITE" id="PS00075">
    <property type="entry name" value="DHFR_1"/>
    <property type="match status" value="1"/>
</dbReference>
<evidence type="ECO:0000256" key="1">
    <source>
        <dbReference type="ARBA" id="ARBA00004903"/>
    </source>
</evidence>
<reference evidence="12" key="1">
    <citation type="submission" date="2016-09" db="EMBL/GenBank/DDBJ databases">
        <authorList>
            <person name="Koehorst J."/>
        </authorList>
    </citation>
    <scope>NUCLEOTIDE SEQUENCE [LARGE SCALE GENOMIC DNA]</scope>
</reference>
<dbReference type="GO" id="GO:0004146">
    <property type="term" value="F:dihydrofolate reductase activity"/>
    <property type="evidence" value="ECO:0007669"/>
    <property type="project" value="UniProtKB-EC"/>
</dbReference>
<dbReference type="UniPathway" id="UPA00077">
    <property type="reaction ID" value="UER00158"/>
</dbReference>
<evidence type="ECO:0000256" key="4">
    <source>
        <dbReference type="ARBA" id="ARBA00022563"/>
    </source>
</evidence>
<dbReference type="GO" id="GO:0046654">
    <property type="term" value="P:tetrahydrofolate biosynthetic process"/>
    <property type="evidence" value="ECO:0007669"/>
    <property type="project" value="UniProtKB-UniPathway"/>
</dbReference>
<sequence length="158" mass="18132">MNQPRQYTAVVAMDENRAIGYKGDLPWHLPEDLKTFKRLTTGHPVLMGRLTYDSIGKPLPNRQNIVLSRDPAFRPEGVTVIRNLAELDALPLIDPEIMVIGGSKIFELMLPLMDKLWVSRIPGTHEADTWFPPFEQEYPDKKLETVGDGFELWQYKRA</sequence>
<dbReference type="AlphaFoldDB" id="A0A1C7P8J8"/>
<keyword evidence="4 8" id="KW-0554">One-carbon metabolism</keyword>
<dbReference type="PANTHER" id="PTHR48069:SF3">
    <property type="entry name" value="DIHYDROFOLATE REDUCTASE"/>
    <property type="match status" value="1"/>
</dbReference>
<dbReference type="Proteomes" id="UP000176204">
    <property type="component" value="Chromosome I"/>
</dbReference>
<dbReference type="GO" id="GO:0006730">
    <property type="term" value="P:one-carbon metabolic process"/>
    <property type="evidence" value="ECO:0007669"/>
    <property type="project" value="UniProtKB-KW"/>
</dbReference>
<dbReference type="InterPro" id="IPR001796">
    <property type="entry name" value="DHFR_dom"/>
</dbReference>
<accession>A0A1C7P8J8</accession>
<comment type="similarity">
    <text evidence="2 8 9">Belongs to the dihydrofolate reductase family.</text>
</comment>
<evidence type="ECO:0000256" key="7">
    <source>
        <dbReference type="ARBA" id="ARBA00025067"/>
    </source>
</evidence>
<dbReference type="PROSITE" id="PS51330">
    <property type="entry name" value="DHFR_2"/>
    <property type="match status" value="1"/>
</dbReference>
<dbReference type="GO" id="GO:0046452">
    <property type="term" value="P:dihydrofolate metabolic process"/>
    <property type="evidence" value="ECO:0007669"/>
    <property type="project" value="TreeGrafter"/>
</dbReference>
<evidence type="ECO:0000256" key="5">
    <source>
        <dbReference type="ARBA" id="ARBA00022857"/>
    </source>
</evidence>
<dbReference type="OrthoDB" id="9804315at2"/>
<comment type="function">
    <text evidence="7 8">Key enzyme in folate metabolism. Catalyzes an essential reaction for de novo glycine and purine synthesis, and for DNA precursor synthesis.</text>
</comment>